<dbReference type="OrthoDB" id="9796077at2"/>
<dbReference type="InterPro" id="IPR036527">
    <property type="entry name" value="SCP2_sterol-bd_dom_sf"/>
</dbReference>
<dbReference type="Pfam" id="PF02036">
    <property type="entry name" value="SCP2"/>
    <property type="match status" value="1"/>
</dbReference>
<evidence type="ECO:0000313" key="5">
    <source>
        <dbReference type="Proteomes" id="UP000294575"/>
    </source>
</evidence>
<dbReference type="PANTHER" id="PTHR38693">
    <property type="entry name" value="UBIQUINONE BIOSYNTHESIS PROTEIN UBIJ"/>
    <property type="match status" value="1"/>
</dbReference>
<comment type="function">
    <text evidence="1">Required for ubiquinone (coenzyme Q) biosynthesis. Binds hydrophobic ubiquinone biosynthetic intermediates via its SCP2 domain and is essential for the stability of the Ubi complex. May constitute a docking platform where Ubi enzymes assemble and access their SCP2-bound polyprenyl substrates.</text>
</comment>
<keyword evidence="1" id="KW-0831">Ubiquinone biosynthesis</keyword>
<feature type="coiled-coil region" evidence="2">
    <location>
        <begin position="173"/>
        <end position="200"/>
    </location>
</feature>
<organism evidence="4 5">
    <name type="scientific">Thiopseudomonas denitrificans</name>
    <dbReference type="NCBI Taxonomy" id="1501432"/>
    <lineage>
        <taxon>Bacteria</taxon>
        <taxon>Pseudomonadati</taxon>
        <taxon>Pseudomonadota</taxon>
        <taxon>Gammaproteobacteria</taxon>
        <taxon>Pseudomonadales</taxon>
        <taxon>Pseudomonadaceae</taxon>
        <taxon>Thiopseudomonas</taxon>
    </lineage>
</organism>
<keyword evidence="2" id="KW-0175">Coiled coil</keyword>
<dbReference type="PANTHER" id="PTHR38693:SF1">
    <property type="entry name" value="UBIQUINONE BIOSYNTHESIS ACCESSORY FACTOR UBIJ"/>
    <property type="match status" value="1"/>
</dbReference>
<dbReference type="SUPFAM" id="SSF55718">
    <property type="entry name" value="SCP-like"/>
    <property type="match status" value="1"/>
</dbReference>
<dbReference type="InterPro" id="IPR003033">
    <property type="entry name" value="SCP2_sterol-bd_dom"/>
</dbReference>
<name>A0A4R6TUJ2_9GAMM</name>
<feature type="domain" description="SCP2" evidence="3">
    <location>
        <begin position="14"/>
        <end position="111"/>
    </location>
</feature>
<comment type="subcellular location">
    <subcellularLocation>
        <location evidence="1">Cytoplasm</location>
    </subcellularLocation>
</comment>
<dbReference type="RefSeq" id="WP_101495580.1">
    <property type="nucleotide sequence ID" value="NZ_LNJZ01000002.1"/>
</dbReference>
<keyword evidence="5" id="KW-1185">Reference proteome</keyword>
<evidence type="ECO:0000256" key="2">
    <source>
        <dbReference type="SAM" id="Coils"/>
    </source>
</evidence>
<dbReference type="Proteomes" id="UP000294575">
    <property type="component" value="Unassembled WGS sequence"/>
</dbReference>
<evidence type="ECO:0000313" key="4">
    <source>
        <dbReference type="EMBL" id="TDQ35324.1"/>
    </source>
</evidence>
<evidence type="ECO:0000259" key="3">
    <source>
        <dbReference type="Pfam" id="PF02036"/>
    </source>
</evidence>
<comment type="similarity">
    <text evidence="1">Belongs to the UbiJ family.</text>
</comment>
<dbReference type="UniPathway" id="UPA00232"/>
<dbReference type="HAMAP" id="MF_02215">
    <property type="entry name" value="UbiJ"/>
    <property type="match status" value="1"/>
</dbReference>
<comment type="caution">
    <text evidence="4">The sequence shown here is derived from an EMBL/GenBank/DDBJ whole genome shotgun (WGS) entry which is preliminary data.</text>
</comment>
<dbReference type="GO" id="GO:0006744">
    <property type="term" value="P:ubiquinone biosynthetic process"/>
    <property type="evidence" value="ECO:0007669"/>
    <property type="project" value="UniProtKB-UniRule"/>
</dbReference>
<keyword evidence="1" id="KW-0963">Cytoplasm</keyword>
<reference evidence="4 5" key="1">
    <citation type="submission" date="2019-03" db="EMBL/GenBank/DDBJ databases">
        <title>Genomic Encyclopedia of Type Strains, Phase IV (KMG-IV): sequencing the most valuable type-strain genomes for metagenomic binning, comparative biology and taxonomic classification.</title>
        <authorList>
            <person name="Goeker M."/>
        </authorList>
    </citation>
    <scope>NUCLEOTIDE SEQUENCE [LARGE SCALE GENOMIC DNA]</scope>
    <source>
        <strain evidence="4 5">DSM 28679</strain>
    </source>
</reference>
<gene>
    <name evidence="1" type="primary">ubiJ</name>
    <name evidence="4" type="ORF">DFQ45_11614</name>
</gene>
<sequence>MLTQLLLAGADSGINALLELDPPSLKRIRALSGQVLAVHAREPAFTLFVILHRDGLQLAREWQAPADCTLSATCAELWQLATTADKAAALYQPGVSIEGSNALLVELADIMQNMDIDWEFRLQQWFGPVAAGLIGSHLRQRGQWSAANLASLQQRLQDWLAEETRLLVGNNEAESRFTELDRLKLQLDRLEARAALVRRQLEPDSE</sequence>
<protein>
    <recommendedName>
        <fullName evidence="1">Ubiquinone biosynthesis accessory factor UbiJ</fullName>
    </recommendedName>
</protein>
<evidence type="ECO:0000256" key="1">
    <source>
        <dbReference type="HAMAP-Rule" id="MF_02215"/>
    </source>
</evidence>
<proteinExistence type="inferred from homology"/>
<dbReference type="GO" id="GO:0005737">
    <property type="term" value="C:cytoplasm"/>
    <property type="evidence" value="ECO:0007669"/>
    <property type="project" value="UniProtKB-SubCell"/>
</dbReference>
<keyword evidence="4" id="KW-0830">Ubiquinone</keyword>
<accession>A0A4R6TUJ2</accession>
<dbReference type="AlphaFoldDB" id="A0A4R6TUJ2"/>
<dbReference type="EMBL" id="SNYK01000016">
    <property type="protein sequence ID" value="TDQ35324.1"/>
    <property type="molecule type" value="Genomic_DNA"/>
</dbReference>
<dbReference type="InterPro" id="IPR038989">
    <property type="entry name" value="UbiJ"/>
</dbReference>
<comment type="pathway">
    <text evidence="1">Cofactor biosynthesis; ubiquinone biosynthesis.</text>
</comment>